<proteinExistence type="predicted"/>
<organism evidence="1 2">
    <name type="scientific">Turnera subulata</name>
    <dbReference type="NCBI Taxonomy" id="218843"/>
    <lineage>
        <taxon>Eukaryota</taxon>
        <taxon>Viridiplantae</taxon>
        <taxon>Streptophyta</taxon>
        <taxon>Embryophyta</taxon>
        <taxon>Tracheophyta</taxon>
        <taxon>Spermatophyta</taxon>
        <taxon>Magnoliopsida</taxon>
        <taxon>eudicotyledons</taxon>
        <taxon>Gunneridae</taxon>
        <taxon>Pentapetalae</taxon>
        <taxon>rosids</taxon>
        <taxon>fabids</taxon>
        <taxon>Malpighiales</taxon>
        <taxon>Passifloraceae</taxon>
        <taxon>Turnera</taxon>
    </lineage>
</organism>
<name>A0A9Q0FMR3_9ROSI</name>
<dbReference type="EMBL" id="JAKUCV010004744">
    <property type="protein sequence ID" value="KAJ4834248.1"/>
    <property type="molecule type" value="Genomic_DNA"/>
</dbReference>
<keyword evidence="2" id="KW-1185">Reference proteome</keyword>
<comment type="caution">
    <text evidence="1">The sequence shown here is derived from an EMBL/GenBank/DDBJ whole genome shotgun (WGS) entry which is preliminary data.</text>
</comment>
<reference evidence="1" key="1">
    <citation type="submission" date="2022-02" db="EMBL/GenBank/DDBJ databases">
        <authorList>
            <person name="Henning P.M."/>
            <person name="McCubbin A.G."/>
            <person name="Shore J.S."/>
        </authorList>
    </citation>
    <scope>NUCLEOTIDE SEQUENCE</scope>
    <source>
        <strain evidence="1">F60SS</strain>
        <tissue evidence="1">Leaves</tissue>
    </source>
</reference>
<accession>A0A9Q0FMR3</accession>
<reference evidence="1" key="2">
    <citation type="journal article" date="2023" name="Plants (Basel)">
        <title>Annotation of the Turnera subulata (Passifloraceae) Draft Genome Reveals the S-Locus Evolved after the Divergence of Turneroideae from Passifloroideae in a Stepwise Manner.</title>
        <authorList>
            <person name="Henning P.M."/>
            <person name="Roalson E.H."/>
            <person name="Mir W."/>
            <person name="McCubbin A.G."/>
            <person name="Shore J.S."/>
        </authorList>
    </citation>
    <scope>NUCLEOTIDE SEQUENCE</scope>
    <source>
        <strain evidence="1">F60SS</strain>
    </source>
</reference>
<dbReference type="OrthoDB" id="18937at2759"/>
<evidence type="ECO:0000313" key="1">
    <source>
        <dbReference type="EMBL" id="KAJ4834248.1"/>
    </source>
</evidence>
<protein>
    <submittedName>
        <fullName evidence="1">Uncharacterized protein</fullName>
    </submittedName>
</protein>
<dbReference type="AlphaFoldDB" id="A0A9Q0FMR3"/>
<evidence type="ECO:0000313" key="2">
    <source>
        <dbReference type="Proteomes" id="UP001141552"/>
    </source>
</evidence>
<dbReference type="Proteomes" id="UP001141552">
    <property type="component" value="Unassembled WGS sequence"/>
</dbReference>
<sequence>MAPKGVQLYSNDMGYEDHDSSQPDLQPVVLRFLPTIAGLYLSRVALRKPLAGFEAVLGCDGGDEVVGNGGVGAEVVEDELGLDLVEVWLGLRNVVGEEMERNLAYAIVSNGGGGSLCNCYY</sequence>
<gene>
    <name evidence="1" type="ORF">Tsubulata_029883</name>
</gene>